<organism evidence="2 3">
    <name type="scientific">Mucilaginibacter ginkgonis</name>
    <dbReference type="NCBI Taxonomy" id="2682091"/>
    <lineage>
        <taxon>Bacteria</taxon>
        <taxon>Pseudomonadati</taxon>
        <taxon>Bacteroidota</taxon>
        <taxon>Sphingobacteriia</taxon>
        <taxon>Sphingobacteriales</taxon>
        <taxon>Sphingobacteriaceae</taxon>
        <taxon>Mucilaginibacter</taxon>
    </lineage>
</organism>
<dbReference type="Proteomes" id="UP000429232">
    <property type="component" value="Chromosome"/>
</dbReference>
<keyword evidence="3" id="KW-1185">Reference proteome</keyword>
<dbReference type="KEGG" id="mgik:GO620_001645"/>
<sequence>MHVLIIETEEIAAILEFLLKEDGHTTTILNEITDIRQIAAVNPDVVFAHERNVTGFTGTDIIKQLKSYKLTKHIKTVLLSTRPDIRELFIEAQADAYLPKPFDIDQIPGLMQRLT</sequence>
<evidence type="ECO:0000256" key="1">
    <source>
        <dbReference type="PROSITE-ProRule" id="PRU00169"/>
    </source>
</evidence>
<dbReference type="SMART" id="SM00448">
    <property type="entry name" value="REC"/>
    <property type="match status" value="1"/>
</dbReference>
<comment type="caution">
    <text evidence="1">Lacks conserved residue(s) required for the propagation of feature annotation.</text>
</comment>
<dbReference type="InterPro" id="IPR011006">
    <property type="entry name" value="CheY-like_superfamily"/>
</dbReference>
<reference evidence="2 3" key="1">
    <citation type="submission" date="2020-12" db="EMBL/GenBank/DDBJ databases">
        <title>HMF7856_wgs.fasta genome submission.</title>
        <authorList>
            <person name="Kang H."/>
            <person name="Kim H."/>
            <person name="Joh K."/>
        </authorList>
    </citation>
    <scope>NUCLEOTIDE SEQUENCE [LARGE SCALE GENOMIC DNA]</scope>
    <source>
        <strain evidence="2 3">HMF7856</strain>
    </source>
</reference>
<dbReference type="Gene3D" id="3.40.50.2300">
    <property type="match status" value="1"/>
</dbReference>
<evidence type="ECO:0000313" key="2">
    <source>
        <dbReference type="EMBL" id="QQL50183.1"/>
    </source>
</evidence>
<dbReference type="InterPro" id="IPR001789">
    <property type="entry name" value="Sig_transdc_resp-reg_receiver"/>
</dbReference>
<dbReference type="EMBL" id="CP066775">
    <property type="protein sequence ID" value="QQL50183.1"/>
    <property type="molecule type" value="Genomic_DNA"/>
</dbReference>
<dbReference type="SUPFAM" id="SSF52172">
    <property type="entry name" value="CheY-like"/>
    <property type="match status" value="1"/>
</dbReference>
<proteinExistence type="predicted"/>
<evidence type="ECO:0000313" key="3">
    <source>
        <dbReference type="Proteomes" id="UP000429232"/>
    </source>
</evidence>
<dbReference type="PROSITE" id="PS50110">
    <property type="entry name" value="RESPONSE_REGULATORY"/>
    <property type="match status" value="1"/>
</dbReference>
<dbReference type="RefSeq" id="WP_157522859.1">
    <property type="nucleotide sequence ID" value="NZ_CP066775.1"/>
</dbReference>
<accession>A0A6I4HUN5</accession>
<gene>
    <name evidence="2" type="ORF">GO620_001645</name>
</gene>
<dbReference type="AlphaFoldDB" id="A0A6I4HUN5"/>
<dbReference type="GO" id="GO:0000160">
    <property type="term" value="P:phosphorelay signal transduction system"/>
    <property type="evidence" value="ECO:0007669"/>
    <property type="project" value="InterPro"/>
</dbReference>
<name>A0A6I4HUN5_9SPHI</name>
<protein>
    <submittedName>
        <fullName evidence="2">Response regulator transcription factor</fullName>
    </submittedName>
</protein>